<accession>A0AAV2LPY4</accession>
<dbReference type="Proteomes" id="UP001497482">
    <property type="component" value="Chromosome 4"/>
</dbReference>
<sequence>MTSGGVCGLLVRCFSRSRQNTFGGTGVEEADSHRDLRHASRGHGRNIVTSLRSRLRKFKQPCSPIARKNLLQPPPTEQSGKAFRSHESK</sequence>
<evidence type="ECO:0000313" key="3">
    <source>
        <dbReference type="Proteomes" id="UP001497482"/>
    </source>
</evidence>
<reference evidence="2 3" key="1">
    <citation type="submission" date="2024-04" db="EMBL/GenBank/DDBJ databases">
        <authorList>
            <person name="Waldvogel A.-M."/>
            <person name="Schoenle A."/>
        </authorList>
    </citation>
    <scope>NUCLEOTIDE SEQUENCE [LARGE SCALE GENOMIC DNA]</scope>
</reference>
<gene>
    <name evidence="2" type="ORF">KC01_LOCUS30940</name>
</gene>
<protein>
    <recommendedName>
        <fullName evidence="4">Secreted protein</fullName>
    </recommendedName>
</protein>
<evidence type="ECO:0000313" key="2">
    <source>
        <dbReference type="EMBL" id="CAL1603235.1"/>
    </source>
</evidence>
<organism evidence="2 3">
    <name type="scientific">Knipowitschia caucasica</name>
    <name type="common">Caucasian dwarf goby</name>
    <name type="synonym">Pomatoschistus caucasicus</name>
    <dbReference type="NCBI Taxonomy" id="637954"/>
    <lineage>
        <taxon>Eukaryota</taxon>
        <taxon>Metazoa</taxon>
        <taxon>Chordata</taxon>
        <taxon>Craniata</taxon>
        <taxon>Vertebrata</taxon>
        <taxon>Euteleostomi</taxon>
        <taxon>Actinopterygii</taxon>
        <taxon>Neopterygii</taxon>
        <taxon>Teleostei</taxon>
        <taxon>Neoteleostei</taxon>
        <taxon>Acanthomorphata</taxon>
        <taxon>Gobiaria</taxon>
        <taxon>Gobiiformes</taxon>
        <taxon>Gobioidei</taxon>
        <taxon>Gobiidae</taxon>
        <taxon>Gobiinae</taxon>
        <taxon>Knipowitschia</taxon>
    </lineage>
</organism>
<feature type="region of interest" description="Disordered" evidence="1">
    <location>
        <begin position="63"/>
        <end position="89"/>
    </location>
</feature>
<name>A0AAV2LPY4_KNICA</name>
<keyword evidence="3" id="KW-1185">Reference proteome</keyword>
<evidence type="ECO:0000256" key="1">
    <source>
        <dbReference type="SAM" id="MobiDB-lite"/>
    </source>
</evidence>
<dbReference type="EMBL" id="OZ035826">
    <property type="protein sequence ID" value="CAL1603235.1"/>
    <property type="molecule type" value="Genomic_DNA"/>
</dbReference>
<evidence type="ECO:0008006" key="4">
    <source>
        <dbReference type="Google" id="ProtNLM"/>
    </source>
</evidence>
<dbReference type="AlphaFoldDB" id="A0AAV2LPY4"/>
<proteinExistence type="predicted"/>